<dbReference type="PANTHER" id="PTHR16222">
    <property type="entry name" value="ADP-RIBOSYLGLYCOHYDROLASE"/>
    <property type="match status" value="1"/>
</dbReference>
<dbReference type="InterPro" id="IPR036705">
    <property type="entry name" value="Ribosyl_crysJ1_sf"/>
</dbReference>
<keyword evidence="2" id="KW-0460">Magnesium</keyword>
<dbReference type="PANTHER" id="PTHR16222:SF17">
    <property type="entry name" value="SELENOPROTEIN J"/>
    <property type="match status" value="1"/>
</dbReference>
<proteinExistence type="inferred from homology"/>
<evidence type="ECO:0000256" key="1">
    <source>
        <dbReference type="ARBA" id="ARBA00010702"/>
    </source>
</evidence>
<dbReference type="InterPro" id="IPR050792">
    <property type="entry name" value="ADP-ribosylglycohydrolase"/>
</dbReference>
<comment type="cofactor">
    <cofactor evidence="2">
        <name>Mg(2+)</name>
        <dbReference type="ChEBI" id="CHEBI:18420"/>
    </cofactor>
    <text evidence="2">Binds 2 magnesium ions per subunit.</text>
</comment>
<accession>A0A5J5CGQ5</accession>
<dbReference type="GO" id="GO:0046872">
    <property type="term" value="F:metal ion binding"/>
    <property type="evidence" value="ECO:0007669"/>
    <property type="project" value="UniProtKB-KW"/>
</dbReference>
<protein>
    <submittedName>
        <fullName evidence="3">Uncharacterized protein</fullName>
    </submittedName>
</protein>
<dbReference type="InterPro" id="IPR005502">
    <property type="entry name" value="Ribosyl_crysJ1"/>
</dbReference>
<dbReference type="SUPFAM" id="SSF101478">
    <property type="entry name" value="ADP-ribosylglycohydrolase"/>
    <property type="match status" value="1"/>
</dbReference>
<comment type="similarity">
    <text evidence="1">Belongs to the ADP-ribosylglycohydrolase family.</text>
</comment>
<keyword evidence="4" id="KW-1185">Reference proteome</keyword>
<dbReference type="Pfam" id="PF03747">
    <property type="entry name" value="ADP_ribosyl_GH"/>
    <property type="match status" value="1"/>
</dbReference>
<dbReference type="EMBL" id="VOFY01000022">
    <property type="protein sequence ID" value="KAA8580948.1"/>
    <property type="molecule type" value="Genomic_DNA"/>
</dbReference>
<name>A0A5J5CGQ5_9PERO</name>
<keyword evidence="2" id="KW-0479">Metal-binding</keyword>
<sequence>MDGVTKLAPVVAMFAGRPEMLEKVEKAIRVTQNDDMCVAGTLAAARFLEHFILNGPDPNALDAVLAQLNDPKRQNPQEMDQAAIALPGAFQGALHGVLKLKQLDEAVRDTMRCGGCTASRASFIGACFGAQTGLQGIPESWRKRTLRYPLLLELAKNVVQKSQQL</sequence>
<gene>
    <name evidence="3" type="ORF">FQN60_013906</name>
</gene>
<dbReference type="AlphaFoldDB" id="A0A5J5CGQ5"/>
<evidence type="ECO:0000313" key="3">
    <source>
        <dbReference type="EMBL" id="KAA8580948.1"/>
    </source>
</evidence>
<evidence type="ECO:0000256" key="2">
    <source>
        <dbReference type="PIRSR" id="PIRSR605502-1"/>
    </source>
</evidence>
<evidence type="ECO:0000313" key="4">
    <source>
        <dbReference type="Proteomes" id="UP000327493"/>
    </source>
</evidence>
<comment type="caution">
    <text evidence="3">The sequence shown here is derived from an EMBL/GenBank/DDBJ whole genome shotgun (WGS) entry which is preliminary data.</text>
</comment>
<reference evidence="3 4" key="1">
    <citation type="submission" date="2019-08" db="EMBL/GenBank/DDBJ databases">
        <title>A chromosome-level genome assembly, high-density linkage maps, and genome scans reveal the genomic architecture of hybrid incompatibilities underlying speciation via character displacement in darters (Percidae: Etheostominae).</title>
        <authorList>
            <person name="Moran R.L."/>
            <person name="Catchen J.M."/>
            <person name="Fuller R.C."/>
        </authorList>
    </citation>
    <scope>NUCLEOTIDE SEQUENCE [LARGE SCALE GENOMIC DNA]</scope>
    <source>
        <strain evidence="3">EspeVRDwgs_2016</strain>
        <tissue evidence="3">Muscle</tissue>
    </source>
</reference>
<organism evidence="3 4">
    <name type="scientific">Etheostoma spectabile</name>
    <name type="common">orangethroat darter</name>
    <dbReference type="NCBI Taxonomy" id="54343"/>
    <lineage>
        <taxon>Eukaryota</taxon>
        <taxon>Metazoa</taxon>
        <taxon>Chordata</taxon>
        <taxon>Craniata</taxon>
        <taxon>Vertebrata</taxon>
        <taxon>Euteleostomi</taxon>
        <taxon>Actinopterygii</taxon>
        <taxon>Neopterygii</taxon>
        <taxon>Teleostei</taxon>
        <taxon>Neoteleostei</taxon>
        <taxon>Acanthomorphata</taxon>
        <taxon>Eupercaria</taxon>
        <taxon>Perciformes</taxon>
        <taxon>Percoidei</taxon>
        <taxon>Percidae</taxon>
        <taxon>Etheostomatinae</taxon>
        <taxon>Etheostoma</taxon>
    </lineage>
</organism>
<feature type="binding site" evidence="2">
    <location>
        <position position="119"/>
    </location>
    <ligand>
        <name>Mg(2+)</name>
        <dbReference type="ChEBI" id="CHEBI:18420"/>
        <label>1</label>
    </ligand>
</feature>
<dbReference type="Gene3D" id="1.10.4080.10">
    <property type="entry name" value="ADP-ribosylation/Crystallin J1"/>
    <property type="match status" value="1"/>
</dbReference>
<dbReference type="Proteomes" id="UP000327493">
    <property type="component" value="Chromosome 22"/>
</dbReference>